<organism evidence="4 5">
    <name type="scientific">Durusdinium trenchii</name>
    <dbReference type="NCBI Taxonomy" id="1381693"/>
    <lineage>
        <taxon>Eukaryota</taxon>
        <taxon>Sar</taxon>
        <taxon>Alveolata</taxon>
        <taxon>Dinophyceae</taxon>
        <taxon>Suessiales</taxon>
        <taxon>Symbiodiniaceae</taxon>
        <taxon>Durusdinium</taxon>
    </lineage>
</organism>
<dbReference type="EMBL" id="CAXAMN010007106">
    <property type="protein sequence ID" value="CAK9020343.1"/>
    <property type="molecule type" value="Genomic_DNA"/>
</dbReference>
<name>A0ABP0K220_9DINO</name>
<feature type="region of interest" description="Disordered" evidence="2">
    <location>
        <begin position="1"/>
        <end position="97"/>
    </location>
</feature>
<evidence type="ECO:0000256" key="1">
    <source>
        <dbReference type="PROSITE-ProRule" id="PRU00047"/>
    </source>
</evidence>
<feature type="compositionally biased region" description="Low complexity" evidence="2">
    <location>
        <begin position="62"/>
        <end position="76"/>
    </location>
</feature>
<dbReference type="Gene3D" id="4.10.60.10">
    <property type="entry name" value="Zinc finger, CCHC-type"/>
    <property type="match status" value="1"/>
</dbReference>
<dbReference type="InterPro" id="IPR036875">
    <property type="entry name" value="Znf_CCHC_sf"/>
</dbReference>
<reference evidence="4 5" key="1">
    <citation type="submission" date="2024-02" db="EMBL/GenBank/DDBJ databases">
        <authorList>
            <person name="Chen Y."/>
            <person name="Shah S."/>
            <person name="Dougan E. K."/>
            <person name="Thang M."/>
            <person name="Chan C."/>
        </authorList>
    </citation>
    <scope>NUCLEOTIDE SEQUENCE [LARGE SCALE GENOMIC DNA]</scope>
</reference>
<dbReference type="SMART" id="SM00343">
    <property type="entry name" value="ZnF_C2HC"/>
    <property type="match status" value="1"/>
</dbReference>
<keyword evidence="5" id="KW-1185">Reference proteome</keyword>
<evidence type="ECO:0000313" key="5">
    <source>
        <dbReference type="Proteomes" id="UP001642484"/>
    </source>
</evidence>
<dbReference type="Proteomes" id="UP001642484">
    <property type="component" value="Unassembled WGS sequence"/>
</dbReference>
<dbReference type="SUPFAM" id="SSF57756">
    <property type="entry name" value="Retrovirus zinc finger-like domains"/>
    <property type="match status" value="1"/>
</dbReference>
<keyword evidence="1" id="KW-0479">Metal-binding</keyword>
<comment type="caution">
    <text evidence="4">The sequence shown here is derived from an EMBL/GenBank/DDBJ whole genome shotgun (WGS) entry which is preliminary data.</text>
</comment>
<accession>A0ABP0K220</accession>
<feature type="compositionally biased region" description="Basic and acidic residues" evidence="2">
    <location>
        <begin position="20"/>
        <end position="44"/>
    </location>
</feature>
<protein>
    <recommendedName>
        <fullName evidence="3">CCHC-type domain-containing protein</fullName>
    </recommendedName>
</protein>
<dbReference type="Pfam" id="PF00098">
    <property type="entry name" value="zf-CCHC"/>
    <property type="match status" value="1"/>
</dbReference>
<keyword evidence="1" id="KW-0863">Zinc-finger</keyword>
<dbReference type="InterPro" id="IPR001878">
    <property type="entry name" value="Znf_CCHC"/>
</dbReference>
<keyword evidence="1" id="KW-0862">Zinc</keyword>
<feature type="domain" description="CCHC-type" evidence="3">
    <location>
        <begin position="99"/>
        <end position="112"/>
    </location>
</feature>
<gene>
    <name evidence="4" type="ORF">CCMP2556_LOCUS14025</name>
</gene>
<sequence>MALGSELPSGQVIDTSGPMDVDRSSKGKDKGKQKGKGKSKDKGKGKNNHAYQHQNPKGKGKGQTSTSSYSQQSGKPFGKGKGKSKDKGGGKSQQRQDTCNICGRFGHYARDCWNRDKVRRVDDQGNDFTTATSTDAHIEPATSQRVNRVEHSNNINDISIERTSTAAPSDFLTCRLTPLKKCPMFVQFFKRVMIWLHVRPL</sequence>
<evidence type="ECO:0000256" key="2">
    <source>
        <dbReference type="SAM" id="MobiDB-lite"/>
    </source>
</evidence>
<dbReference type="PROSITE" id="PS50158">
    <property type="entry name" value="ZF_CCHC"/>
    <property type="match status" value="1"/>
</dbReference>
<evidence type="ECO:0000259" key="3">
    <source>
        <dbReference type="PROSITE" id="PS50158"/>
    </source>
</evidence>
<proteinExistence type="predicted"/>
<evidence type="ECO:0000313" key="4">
    <source>
        <dbReference type="EMBL" id="CAK9020343.1"/>
    </source>
</evidence>